<feature type="transmembrane region" description="Helical" evidence="1">
    <location>
        <begin position="41"/>
        <end position="65"/>
    </location>
</feature>
<evidence type="ECO:0000313" key="2">
    <source>
        <dbReference type="EMBL" id="QWC09913.1"/>
    </source>
</evidence>
<keyword evidence="1" id="KW-0472">Membrane</keyword>
<reference evidence="2 3" key="1">
    <citation type="submission" date="2021-05" db="EMBL/GenBank/DDBJ databases">
        <title>Novel species in genus Arthrobacter.</title>
        <authorList>
            <person name="Zhang G."/>
        </authorList>
    </citation>
    <scope>NUCLEOTIDE SEQUENCE [LARGE SCALE GENOMIC DNA]</scope>
    <source>
        <strain evidence="3">zg-ZUI227</strain>
    </source>
</reference>
<dbReference type="AlphaFoldDB" id="A0A975M4N9"/>
<evidence type="ECO:0000256" key="1">
    <source>
        <dbReference type="SAM" id="Phobius"/>
    </source>
</evidence>
<dbReference type="KEGG" id="ajg:KKR91_15875"/>
<evidence type="ECO:0000313" key="3">
    <source>
        <dbReference type="Proteomes" id="UP000676885"/>
    </source>
</evidence>
<dbReference type="RefSeq" id="WP_210227389.1">
    <property type="nucleotide sequence ID" value="NZ_CP076022.1"/>
</dbReference>
<protein>
    <submittedName>
        <fullName evidence="2">Uncharacterized protein</fullName>
    </submittedName>
</protein>
<gene>
    <name evidence="2" type="ORF">KKR91_15875</name>
</gene>
<keyword evidence="3" id="KW-1185">Reference proteome</keyword>
<sequence length="127" mass="13671">MLFRRGRTMLIAVGIFWLWLLLGSADFIAGLFDSPFYALLALYGLGVVTLISLLVAMVAAVYMLANRPTPDANPVRREGEPGNATQHTLHGGLSDLAPVIRMAPRRVANHGAAVANKAAALWRDMAS</sequence>
<keyword evidence="1" id="KW-0812">Transmembrane</keyword>
<organism evidence="2 3">
    <name type="scientific">Arthrobacter jiangjiafuii</name>
    <dbReference type="NCBI Taxonomy" id="2817475"/>
    <lineage>
        <taxon>Bacteria</taxon>
        <taxon>Bacillati</taxon>
        <taxon>Actinomycetota</taxon>
        <taxon>Actinomycetes</taxon>
        <taxon>Micrococcales</taxon>
        <taxon>Micrococcaceae</taxon>
        <taxon>Arthrobacter</taxon>
    </lineage>
</organism>
<dbReference type="EMBL" id="CP076022">
    <property type="protein sequence ID" value="QWC09913.1"/>
    <property type="molecule type" value="Genomic_DNA"/>
</dbReference>
<dbReference type="Proteomes" id="UP000676885">
    <property type="component" value="Chromosome"/>
</dbReference>
<proteinExistence type="predicted"/>
<name>A0A975M4N9_9MICC</name>
<accession>A0A975M4N9</accession>
<keyword evidence="1" id="KW-1133">Transmembrane helix</keyword>